<organism evidence="2 3">
    <name type="scientific">Photobacterium aphoticum</name>
    <dbReference type="NCBI Taxonomy" id="754436"/>
    <lineage>
        <taxon>Bacteria</taxon>
        <taxon>Pseudomonadati</taxon>
        <taxon>Pseudomonadota</taxon>
        <taxon>Gammaproteobacteria</taxon>
        <taxon>Vibrionales</taxon>
        <taxon>Vibrionaceae</taxon>
        <taxon>Photobacterium</taxon>
    </lineage>
</organism>
<gene>
    <name evidence="2" type="ORF">JCM19237_4064</name>
</gene>
<sequence>MVQGDHFWPYRAEHRGEDFTEGNAWQWTWFAPQNLNGLANIMGGDKQERTDYSAPEVMTAQGKAAFLANLDALFNADSKADTTQSHDMSGFIGQFVMGNEPDHHVPYLYNWTAEPWKTQEIVNQAMNDFYHPTHEGLIGNEDVGQMSAWYIMSALGFYQVTPGSQPTPLVARSSIKR</sequence>
<protein>
    <submittedName>
        <fullName evidence="2">Alpha-1,2-mannosidase</fullName>
    </submittedName>
</protein>
<dbReference type="InterPro" id="IPR050883">
    <property type="entry name" value="PNGase"/>
</dbReference>
<reference evidence="2 3" key="1">
    <citation type="journal article" date="2014" name="Genome Announc.">
        <title>Draft Genome Sequences of Two Vibrionaceae Species, Vibrio ponticus C121 and Photobacterium aphoticum C119, Isolated as Coral Reef Microbiota.</title>
        <authorList>
            <person name="Al-saari N."/>
            <person name="Meirelles P.M."/>
            <person name="Mino S."/>
            <person name="Suda W."/>
            <person name="Oshima K."/>
            <person name="Hattori M."/>
            <person name="Ohkuma M."/>
            <person name="Thompson F.L."/>
            <person name="Gomez-Gil B."/>
            <person name="Sawabe T."/>
            <person name="Sawabe T."/>
        </authorList>
    </citation>
    <scope>NUCLEOTIDE SEQUENCE [LARGE SCALE GENOMIC DNA]</scope>
    <source>
        <strain evidence="2 3">JCM 19237</strain>
    </source>
</reference>
<dbReference type="PANTHER" id="PTHR12143:SF39">
    <property type="entry name" value="SECRETED PROTEIN"/>
    <property type="match status" value="1"/>
</dbReference>
<evidence type="ECO:0000259" key="1">
    <source>
        <dbReference type="Pfam" id="PF07971"/>
    </source>
</evidence>
<dbReference type="eggNOG" id="COG3537">
    <property type="taxonomic scope" value="Bacteria"/>
</dbReference>
<dbReference type="PANTHER" id="PTHR12143">
    <property type="entry name" value="PEPTIDE N-GLYCANASE PNGASE -RELATED"/>
    <property type="match status" value="1"/>
</dbReference>
<accession>A0A090QR03</accession>
<comment type="caution">
    <text evidence="2">The sequence shown here is derived from an EMBL/GenBank/DDBJ whole genome shotgun (WGS) entry which is preliminary data.</text>
</comment>
<evidence type="ECO:0000313" key="3">
    <source>
        <dbReference type="Proteomes" id="UP000029227"/>
    </source>
</evidence>
<evidence type="ECO:0000313" key="2">
    <source>
        <dbReference type="EMBL" id="GAL04698.1"/>
    </source>
</evidence>
<dbReference type="Pfam" id="PF07971">
    <property type="entry name" value="Glyco_hydro_92"/>
    <property type="match status" value="2"/>
</dbReference>
<proteinExistence type="predicted"/>
<dbReference type="AlphaFoldDB" id="A0A090QR03"/>
<name>A0A090QR03_9GAMM</name>
<dbReference type="GO" id="GO:0006516">
    <property type="term" value="P:glycoprotein catabolic process"/>
    <property type="evidence" value="ECO:0007669"/>
    <property type="project" value="TreeGrafter"/>
</dbReference>
<dbReference type="GO" id="GO:0005829">
    <property type="term" value="C:cytosol"/>
    <property type="evidence" value="ECO:0007669"/>
    <property type="project" value="TreeGrafter"/>
</dbReference>
<dbReference type="GO" id="GO:0000224">
    <property type="term" value="F:peptide-N4-(N-acetyl-beta-glucosaminyl)asparagine amidase activity"/>
    <property type="evidence" value="ECO:0007669"/>
    <property type="project" value="TreeGrafter"/>
</dbReference>
<feature type="domain" description="Glycosyl hydrolase family 92" evidence="1">
    <location>
        <begin position="60"/>
        <end position="165"/>
    </location>
</feature>
<dbReference type="InterPro" id="IPR012939">
    <property type="entry name" value="Glyco_hydro_92"/>
</dbReference>
<dbReference type="Proteomes" id="UP000029227">
    <property type="component" value="Unassembled WGS sequence"/>
</dbReference>
<dbReference type="STRING" id="754436.JCM19237_4064"/>
<dbReference type="Gene3D" id="3.30.2080.10">
    <property type="entry name" value="GH92 mannosidase domain"/>
    <property type="match status" value="1"/>
</dbReference>
<feature type="domain" description="Glycosyl hydrolase family 92" evidence="1">
    <location>
        <begin position="9"/>
        <end position="47"/>
    </location>
</feature>
<dbReference type="EMBL" id="BBMN01000005">
    <property type="protein sequence ID" value="GAL04698.1"/>
    <property type="molecule type" value="Genomic_DNA"/>
</dbReference>